<evidence type="ECO:0000313" key="2">
    <source>
        <dbReference type="EMBL" id="KAK4293118.1"/>
    </source>
</evidence>
<organism evidence="2 3">
    <name type="scientific">Petrolisthes manimaculis</name>
    <dbReference type="NCBI Taxonomy" id="1843537"/>
    <lineage>
        <taxon>Eukaryota</taxon>
        <taxon>Metazoa</taxon>
        <taxon>Ecdysozoa</taxon>
        <taxon>Arthropoda</taxon>
        <taxon>Crustacea</taxon>
        <taxon>Multicrustacea</taxon>
        <taxon>Malacostraca</taxon>
        <taxon>Eumalacostraca</taxon>
        <taxon>Eucarida</taxon>
        <taxon>Decapoda</taxon>
        <taxon>Pleocyemata</taxon>
        <taxon>Anomura</taxon>
        <taxon>Galatheoidea</taxon>
        <taxon>Porcellanidae</taxon>
        <taxon>Petrolisthes</taxon>
    </lineage>
</organism>
<evidence type="ECO:0000313" key="3">
    <source>
        <dbReference type="Proteomes" id="UP001292094"/>
    </source>
</evidence>
<feature type="compositionally biased region" description="Basic and acidic residues" evidence="1">
    <location>
        <begin position="64"/>
        <end position="80"/>
    </location>
</feature>
<dbReference type="AlphaFoldDB" id="A0AAE1TPF4"/>
<keyword evidence="3" id="KW-1185">Reference proteome</keyword>
<reference evidence="2" key="1">
    <citation type="submission" date="2023-11" db="EMBL/GenBank/DDBJ databases">
        <title>Genome assemblies of two species of porcelain crab, Petrolisthes cinctipes and Petrolisthes manimaculis (Anomura: Porcellanidae).</title>
        <authorList>
            <person name="Angst P."/>
        </authorList>
    </citation>
    <scope>NUCLEOTIDE SEQUENCE</scope>
    <source>
        <strain evidence="2">PB745_02</strain>
        <tissue evidence="2">Gill</tissue>
    </source>
</reference>
<gene>
    <name evidence="2" type="ORF">Pmani_034163</name>
</gene>
<dbReference type="Proteomes" id="UP001292094">
    <property type="component" value="Unassembled WGS sequence"/>
</dbReference>
<comment type="caution">
    <text evidence="2">The sequence shown here is derived from an EMBL/GenBank/DDBJ whole genome shotgun (WGS) entry which is preliminary data.</text>
</comment>
<dbReference type="EMBL" id="JAWZYT010004636">
    <property type="protein sequence ID" value="KAK4293118.1"/>
    <property type="molecule type" value="Genomic_DNA"/>
</dbReference>
<name>A0AAE1TPF4_9EUCA</name>
<feature type="region of interest" description="Disordered" evidence="1">
    <location>
        <begin position="56"/>
        <end position="156"/>
    </location>
</feature>
<sequence length="156" mass="17917">MPTYRGPESHRGFVKVTFSSVHSFKKALDSNFDNLSLDNHSIRQRDVPPSFIYHARPSASLRSSPRDSSIRVHTRNENYDSPHSGKVSIVYEKTRNHRKRSPESDHNNHRRSEVKTARYSDGRRPELKPVQNPRHNPSTQLSRETTKSSGNRSSPS</sequence>
<feature type="compositionally biased region" description="Basic and acidic residues" evidence="1">
    <location>
        <begin position="101"/>
        <end position="127"/>
    </location>
</feature>
<evidence type="ECO:0000256" key="1">
    <source>
        <dbReference type="SAM" id="MobiDB-lite"/>
    </source>
</evidence>
<proteinExistence type="predicted"/>
<protein>
    <submittedName>
        <fullName evidence="2">Uncharacterized protein</fullName>
    </submittedName>
</protein>
<feature type="compositionally biased region" description="Polar residues" evidence="1">
    <location>
        <begin position="133"/>
        <end position="156"/>
    </location>
</feature>
<accession>A0AAE1TPF4</accession>